<keyword evidence="2" id="KW-1185">Reference proteome</keyword>
<organism evidence="1 2">
    <name type="scientific">Paragonimus heterotremus</name>
    <dbReference type="NCBI Taxonomy" id="100268"/>
    <lineage>
        <taxon>Eukaryota</taxon>
        <taxon>Metazoa</taxon>
        <taxon>Spiralia</taxon>
        <taxon>Lophotrochozoa</taxon>
        <taxon>Platyhelminthes</taxon>
        <taxon>Trematoda</taxon>
        <taxon>Digenea</taxon>
        <taxon>Plagiorchiida</taxon>
        <taxon>Troglotremata</taxon>
        <taxon>Troglotrematidae</taxon>
        <taxon>Paragonimus</taxon>
    </lineage>
</organism>
<accession>A0A8J4T2G3</accession>
<reference evidence="1" key="1">
    <citation type="submission" date="2019-05" db="EMBL/GenBank/DDBJ databases">
        <title>Annotation for the trematode Paragonimus heterotremus.</title>
        <authorList>
            <person name="Choi Y.-J."/>
        </authorList>
    </citation>
    <scope>NUCLEOTIDE SEQUENCE</scope>
    <source>
        <strain evidence="1">LC</strain>
    </source>
</reference>
<sequence>MDFVLVARIAPKDQSDFTGCIEQETHTCQVKTLKLLLDGMVNSVELQYADVFERSYPSPSQSRVCSVY</sequence>
<dbReference type="AlphaFoldDB" id="A0A8J4T2G3"/>
<name>A0A8J4T2G3_9TREM</name>
<comment type="caution">
    <text evidence="1">The sequence shown here is derived from an EMBL/GenBank/DDBJ whole genome shotgun (WGS) entry which is preliminary data.</text>
</comment>
<dbReference type="EMBL" id="LUCH01000754">
    <property type="protein sequence ID" value="KAF5404381.1"/>
    <property type="molecule type" value="Genomic_DNA"/>
</dbReference>
<protein>
    <submittedName>
        <fullName evidence="1">Uncharacterized protein</fullName>
    </submittedName>
</protein>
<evidence type="ECO:0000313" key="1">
    <source>
        <dbReference type="EMBL" id="KAF5404381.1"/>
    </source>
</evidence>
<gene>
    <name evidence="1" type="ORF">PHET_02008</name>
</gene>
<evidence type="ECO:0000313" key="2">
    <source>
        <dbReference type="Proteomes" id="UP000748531"/>
    </source>
</evidence>
<proteinExistence type="predicted"/>
<dbReference type="Proteomes" id="UP000748531">
    <property type="component" value="Unassembled WGS sequence"/>
</dbReference>